<evidence type="ECO:0000313" key="2">
    <source>
        <dbReference type="Proteomes" id="UP001159363"/>
    </source>
</evidence>
<proteinExistence type="predicted"/>
<sequence>MAGDCGTTASEVSWLEWTRGQWSEPEWRECSTLVGLPFLPLVSILDQAFGQFLLVGHRLVGPSPAFTWSCQLPALTNALLPLPPTKVNRVRFPAGQRPEISHSAGSLGDLPFPPSLHAGAALHAPHFAIIGSQYFDVLFAKTRAAADRLAARCLLDCAAPAIVHRPATLERSRRASGIHSGVIGEVLAARNTEVLRAVEGEMTRGWSTVGIQGWGKQEIQEKTRIIRHDSHVRKTWYRTRFVLLGGERSTRWSTAAPLGSNVVYCILFSEEFFVNFVRRCTYPLSVSKTTLMPGCTNIFPDPRSNDPSSEPESSLILVPIKQPNVVLFAGVFSNYICRRWLLIPDRDFEPLISAVRNELPLDIQSSSELEWCNSFLCLSYTRSRIEFRTTVVQPGIKRLTGLKQLSLNSPRGRGWKGPGTKARYKTFTRKNLMGREVRGRAIKAAGSDYNEQGAATGSCFYLAFRRLHPLSRGPRGRSRDTARRLPTTFCNSDCVPPLCLLLLIGSARLSRCFQRPD</sequence>
<reference evidence="1 2" key="1">
    <citation type="submission" date="2023-02" db="EMBL/GenBank/DDBJ databases">
        <title>LHISI_Scaffold_Assembly.</title>
        <authorList>
            <person name="Stuart O.P."/>
            <person name="Cleave R."/>
            <person name="Magrath M.J.L."/>
            <person name="Mikheyev A.S."/>
        </authorList>
    </citation>
    <scope>NUCLEOTIDE SEQUENCE [LARGE SCALE GENOMIC DNA]</scope>
    <source>
        <strain evidence="1">Daus_M_001</strain>
        <tissue evidence="1">Leg muscle</tissue>
    </source>
</reference>
<evidence type="ECO:0000313" key="1">
    <source>
        <dbReference type="EMBL" id="KAJ8875962.1"/>
    </source>
</evidence>
<protein>
    <submittedName>
        <fullName evidence="1">Uncharacterized protein</fullName>
    </submittedName>
</protein>
<gene>
    <name evidence="1" type="ORF">PR048_023870</name>
</gene>
<comment type="caution">
    <text evidence="1">The sequence shown here is derived from an EMBL/GenBank/DDBJ whole genome shotgun (WGS) entry which is preliminary data.</text>
</comment>
<dbReference type="Proteomes" id="UP001159363">
    <property type="component" value="Chromosome 8"/>
</dbReference>
<dbReference type="EMBL" id="JARBHB010000009">
    <property type="protein sequence ID" value="KAJ8875962.1"/>
    <property type="molecule type" value="Genomic_DNA"/>
</dbReference>
<keyword evidence="2" id="KW-1185">Reference proteome</keyword>
<organism evidence="1 2">
    <name type="scientific">Dryococelus australis</name>
    <dbReference type="NCBI Taxonomy" id="614101"/>
    <lineage>
        <taxon>Eukaryota</taxon>
        <taxon>Metazoa</taxon>
        <taxon>Ecdysozoa</taxon>
        <taxon>Arthropoda</taxon>
        <taxon>Hexapoda</taxon>
        <taxon>Insecta</taxon>
        <taxon>Pterygota</taxon>
        <taxon>Neoptera</taxon>
        <taxon>Polyneoptera</taxon>
        <taxon>Phasmatodea</taxon>
        <taxon>Verophasmatodea</taxon>
        <taxon>Anareolatae</taxon>
        <taxon>Phasmatidae</taxon>
        <taxon>Eurycanthinae</taxon>
        <taxon>Dryococelus</taxon>
    </lineage>
</organism>
<accession>A0ABQ9GVC9</accession>
<name>A0ABQ9GVC9_9NEOP</name>